<keyword evidence="15" id="KW-1185">Reference proteome</keyword>
<keyword evidence="5" id="KW-0507">mRNA processing</keyword>
<dbReference type="AlphaFoldDB" id="A0A5A8DGN6"/>
<dbReference type="Proteomes" id="UP000325113">
    <property type="component" value="Unassembled WGS sequence"/>
</dbReference>
<evidence type="ECO:0000256" key="7">
    <source>
        <dbReference type="ARBA" id="ARBA00023242"/>
    </source>
</evidence>
<comment type="caution">
    <text evidence="11">The sequence shown here is derived from an EMBL/GenBank/DDBJ whole genome shotgun (WGS) entry which is preliminary data.</text>
</comment>
<dbReference type="EMBL" id="VLTL01000007">
    <property type="protein sequence ID" value="KAA0171361.1"/>
    <property type="molecule type" value="Genomic_DNA"/>
</dbReference>
<evidence type="ECO:0000256" key="6">
    <source>
        <dbReference type="ARBA" id="ARBA00023187"/>
    </source>
</evidence>
<comment type="function">
    <text evidence="1">May play a role in mRNA splicing.</text>
</comment>
<evidence type="ECO:0000256" key="3">
    <source>
        <dbReference type="ARBA" id="ARBA00008218"/>
    </source>
</evidence>
<evidence type="ECO:0000313" key="13">
    <source>
        <dbReference type="EMBL" id="KAA0174539.1"/>
    </source>
</evidence>
<reference evidence="14 15" key="1">
    <citation type="submission" date="2019-07" db="EMBL/GenBank/DDBJ databases">
        <title>Genomes of Cafeteria roenbergensis.</title>
        <authorList>
            <person name="Fischer M.G."/>
            <person name="Hackl T."/>
            <person name="Roman M."/>
        </authorList>
    </citation>
    <scope>NUCLEOTIDE SEQUENCE [LARGE SCALE GENOMIC DNA]</scope>
    <source>
        <strain evidence="10 15">BVI</strain>
        <strain evidence="11 17">Cflag</strain>
        <strain evidence="13 14">E4-10P</strain>
        <strain evidence="12 16">RCC970-E3</strain>
    </source>
</reference>
<dbReference type="Proteomes" id="UP000324907">
    <property type="component" value="Unassembled WGS sequence"/>
</dbReference>
<protein>
    <recommendedName>
        <fullName evidence="9">U4/U6.U5 small nuclear ribonucleoprotein 27kDa protein domain-containing protein</fullName>
    </recommendedName>
</protein>
<evidence type="ECO:0000256" key="8">
    <source>
        <dbReference type="SAM" id="MobiDB-lite"/>
    </source>
</evidence>
<gene>
    <name evidence="13" type="ORF">FNF27_03913</name>
    <name evidence="12" type="ORF">FNF28_00852</name>
    <name evidence="10" type="ORF">FNF29_01587</name>
    <name evidence="11" type="ORF">FNF31_02638</name>
</gene>
<feature type="region of interest" description="Disordered" evidence="8">
    <location>
        <begin position="1"/>
        <end position="26"/>
    </location>
</feature>
<name>A0A5A8DGN6_CAFRO</name>
<dbReference type="InterPro" id="IPR013957">
    <property type="entry name" value="SNRNP27"/>
</dbReference>
<organism evidence="11 17">
    <name type="scientific">Cafeteria roenbergensis</name>
    <name type="common">Marine flagellate</name>
    <dbReference type="NCBI Taxonomy" id="33653"/>
    <lineage>
        <taxon>Eukaryota</taxon>
        <taxon>Sar</taxon>
        <taxon>Stramenopiles</taxon>
        <taxon>Bigyra</taxon>
        <taxon>Opalozoa</taxon>
        <taxon>Bicosoecida</taxon>
        <taxon>Cafeteriaceae</taxon>
        <taxon>Cafeteria</taxon>
    </lineage>
</organism>
<feature type="domain" description="U4/U6.U5 small nuclear ribonucleoprotein 27kDa protein" evidence="9">
    <location>
        <begin position="38"/>
        <end position="94"/>
    </location>
</feature>
<dbReference type="GO" id="GO:0008380">
    <property type="term" value="P:RNA splicing"/>
    <property type="evidence" value="ECO:0007669"/>
    <property type="project" value="UniProtKB-KW"/>
</dbReference>
<evidence type="ECO:0000313" key="14">
    <source>
        <dbReference type="Proteomes" id="UP000322899"/>
    </source>
</evidence>
<evidence type="ECO:0000256" key="5">
    <source>
        <dbReference type="ARBA" id="ARBA00022664"/>
    </source>
</evidence>
<comment type="subcellular location">
    <subcellularLocation>
        <location evidence="2">Nucleus</location>
    </subcellularLocation>
</comment>
<dbReference type="GO" id="GO:0006397">
    <property type="term" value="P:mRNA processing"/>
    <property type="evidence" value="ECO:0007669"/>
    <property type="project" value="UniProtKB-KW"/>
</dbReference>
<evidence type="ECO:0000313" key="12">
    <source>
        <dbReference type="EMBL" id="KAA0171361.1"/>
    </source>
</evidence>
<dbReference type="EMBL" id="VLTM01000020">
    <property type="protein sequence ID" value="KAA0163784.1"/>
    <property type="molecule type" value="Genomic_DNA"/>
</dbReference>
<evidence type="ECO:0000313" key="11">
    <source>
        <dbReference type="EMBL" id="KAA0163784.1"/>
    </source>
</evidence>
<evidence type="ECO:0000313" key="16">
    <source>
        <dbReference type="Proteomes" id="UP000324907"/>
    </source>
</evidence>
<comment type="subunit">
    <text evidence="4">Part of a tri-snRNP complex.</text>
</comment>
<evidence type="ECO:0000256" key="4">
    <source>
        <dbReference type="ARBA" id="ARBA00011825"/>
    </source>
</evidence>
<keyword evidence="6" id="KW-0508">mRNA splicing</keyword>
<dbReference type="GO" id="GO:0071011">
    <property type="term" value="C:precatalytic spliceosome"/>
    <property type="evidence" value="ECO:0007669"/>
    <property type="project" value="TreeGrafter"/>
</dbReference>
<keyword evidence="7" id="KW-0539">Nucleus</keyword>
<evidence type="ECO:0000313" key="10">
    <source>
        <dbReference type="EMBL" id="KAA0155672.1"/>
    </source>
</evidence>
<evidence type="ECO:0000256" key="2">
    <source>
        <dbReference type="ARBA" id="ARBA00004123"/>
    </source>
</evidence>
<dbReference type="Pfam" id="PF08648">
    <property type="entry name" value="SNRNP27"/>
    <property type="match status" value="1"/>
</dbReference>
<dbReference type="OMA" id="ETNTMSH"/>
<dbReference type="Proteomes" id="UP000323011">
    <property type="component" value="Unassembled WGS sequence"/>
</dbReference>
<comment type="similarity">
    <text evidence="3">Belongs to the SNUT3 family.</text>
</comment>
<proteinExistence type="inferred from homology"/>
<dbReference type="PANTHER" id="PTHR31077">
    <property type="entry name" value="U4/U6.U5 SMALL NUCLEAR RIBONUCLEOPROTEIN 27 KDA PROTEIN"/>
    <property type="match status" value="1"/>
</dbReference>
<sequence>MAARVRAEKAARRAAAQREREAEEARARAERLARMTPKQQMKELLGFTGFGSTKNRKVESNFTGAACGAVFKPLRREYRQYMHRKGGFNKSLDK</sequence>
<dbReference type="EMBL" id="VLTN01000006">
    <property type="protein sequence ID" value="KAA0155672.1"/>
    <property type="molecule type" value="Genomic_DNA"/>
</dbReference>
<accession>A0A5A8DGN6</accession>
<dbReference type="Proteomes" id="UP000322899">
    <property type="component" value="Unassembled WGS sequence"/>
</dbReference>
<dbReference type="PANTHER" id="PTHR31077:SF1">
    <property type="entry name" value="U4_U6.U5 SMALL NUCLEAR RIBONUCLEOPROTEIN 27 KDA PROTEIN"/>
    <property type="match status" value="1"/>
</dbReference>
<evidence type="ECO:0000313" key="17">
    <source>
        <dbReference type="Proteomes" id="UP000325113"/>
    </source>
</evidence>
<evidence type="ECO:0000256" key="1">
    <source>
        <dbReference type="ARBA" id="ARBA00003632"/>
    </source>
</evidence>
<evidence type="ECO:0000313" key="15">
    <source>
        <dbReference type="Proteomes" id="UP000323011"/>
    </source>
</evidence>
<evidence type="ECO:0000259" key="9">
    <source>
        <dbReference type="Pfam" id="PF08648"/>
    </source>
</evidence>
<dbReference type="OrthoDB" id="21368at2759"/>
<dbReference type="EMBL" id="VLTO01000021">
    <property type="protein sequence ID" value="KAA0174539.1"/>
    <property type="molecule type" value="Genomic_DNA"/>
</dbReference>